<evidence type="ECO:0000256" key="1">
    <source>
        <dbReference type="SAM" id="MobiDB-lite"/>
    </source>
</evidence>
<reference evidence="2" key="1">
    <citation type="journal article" date="2004" name="Nature">
        <title>Community structure and metabolism through reconstruction of microbial genomes from the environment.</title>
        <authorList>
            <person name="Tyson G.W."/>
            <person name="Chapman J."/>
            <person name="Hugenholtz P."/>
            <person name="Allen E.E."/>
            <person name="Ram R.J."/>
            <person name="Richardson P.M."/>
            <person name="Solovyev V.V."/>
            <person name="Rubin E.M."/>
            <person name="Rokhsar D.S."/>
            <person name="Banfield J.F."/>
        </authorList>
    </citation>
    <scope>NUCLEOTIDE SEQUENCE [LARGE SCALE GENOMIC DNA]</scope>
</reference>
<dbReference type="AlphaFoldDB" id="B6AS94"/>
<name>B6AS94_9BACT</name>
<evidence type="ECO:0000313" key="2">
    <source>
        <dbReference type="EMBL" id="EDZ38339.1"/>
    </source>
</evidence>
<proteinExistence type="predicted"/>
<feature type="region of interest" description="Disordered" evidence="1">
    <location>
        <begin position="100"/>
        <end position="123"/>
    </location>
</feature>
<organism evidence="2">
    <name type="scientific">Leptospirillum sp. Group II '5-way CG'</name>
    <dbReference type="NCBI Taxonomy" id="419541"/>
    <lineage>
        <taxon>Bacteria</taxon>
        <taxon>Pseudomonadati</taxon>
        <taxon>Nitrospirota</taxon>
        <taxon>Nitrospiria</taxon>
        <taxon>Nitrospirales</taxon>
        <taxon>Nitrospiraceae</taxon>
        <taxon>Leptospirillum</taxon>
    </lineage>
</organism>
<gene>
    <name evidence="2" type="ORF">CGL2_08598001</name>
</gene>
<dbReference type="EMBL" id="DS995262">
    <property type="protein sequence ID" value="EDZ38339.1"/>
    <property type="molecule type" value="Genomic_DNA"/>
</dbReference>
<sequence length="123" mass="13844">MRKKACAIVILFIQIMGVQGITSRLAIAEDQKPSSQLHTSHRWILWKIVEDPKKPVAFAHGAFLTKKECSDSYISATNPSEKIRSKHSCLPIGVNPIFEPRYQRESHTGAQLKPTSPTGNERY</sequence>
<reference evidence="2" key="2">
    <citation type="journal article" date="2008" name="PLoS Biol.">
        <title>Population genomic analysis of strain variation in Leptospirillum group II bacteria involved in acid mine drainage formation.</title>
        <authorList>
            <person name="Simmons S.L."/>
            <person name="Dibartolo G."/>
            <person name="Denef V.J."/>
            <person name="Goltsman D.S."/>
            <person name="Thelen M.P."/>
            <person name="Banfield J.F."/>
        </authorList>
    </citation>
    <scope>NUCLEOTIDE SEQUENCE [LARGE SCALE GENOMIC DNA]</scope>
</reference>
<feature type="compositionally biased region" description="Polar residues" evidence="1">
    <location>
        <begin position="113"/>
        <end position="123"/>
    </location>
</feature>
<protein>
    <submittedName>
        <fullName evidence="2">Uncharacterized protein</fullName>
    </submittedName>
</protein>
<accession>B6AS94</accession>